<comment type="caution">
    <text evidence="2">The sequence shown here is derived from an EMBL/GenBank/DDBJ whole genome shotgun (WGS) entry which is preliminary data.</text>
</comment>
<name>A0A261FH97_9BIFI</name>
<dbReference type="Proteomes" id="UP000216444">
    <property type="component" value="Unassembled WGS sequence"/>
</dbReference>
<sequence>MTSTDMTSTDSRDMRDDMRDHAVTDAVAEPTDGRIDVVTVFPRLADLNDRSLDEQIAAYRSTLDQLKAELDGLRTVS</sequence>
<dbReference type="RefSeq" id="WP_094662567.1">
    <property type="nucleotide sequence ID" value="NZ_MWWV01000004.1"/>
</dbReference>
<proteinExistence type="predicted"/>
<keyword evidence="3" id="KW-1185">Reference proteome</keyword>
<gene>
    <name evidence="2" type="ORF">BTIS_0615</name>
</gene>
<evidence type="ECO:0000313" key="2">
    <source>
        <dbReference type="EMBL" id="OZG58246.1"/>
    </source>
</evidence>
<reference evidence="2 3" key="1">
    <citation type="journal article" date="2017" name="BMC Genomics">
        <title>Comparative genomic and phylogenomic analyses of the Bifidobacteriaceae family.</title>
        <authorList>
            <person name="Lugli G.A."/>
            <person name="Milani C."/>
            <person name="Turroni F."/>
            <person name="Duranti S."/>
            <person name="Mancabelli L."/>
            <person name="Mangifesta M."/>
            <person name="Ferrario C."/>
            <person name="Modesto M."/>
            <person name="Mattarelli P."/>
            <person name="Jiri K."/>
            <person name="van Sinderen D."/>
            <person name="Ventura M."/>
        </authorList>
    </citation>
    <scope>NUCLEOTIDE SEQUENCE [LARGE SCALE GENOMIC DNA]</scope>
    <source>
        <strain evidence="2 3">DSM 100201</strain>
    </source>
</reference>
<keyword evidence="1" id="KW-0175">Coiled coil</keyword>
<organism evidence="2 3">
    <name type="scientific">Bifidobacterium tissieri</name>
    <dbReference type="NCBI Taxonomy" id="1630162"/>
    <lineage>
        <taxon>Bacteria</taxon>
        <taxon>Bacillati</taxon>
        <taxon>Actinomycetota</taxon>
        <taxon>Actinomycetes</taxon>
        <taxon>Bifidobacteriales</taxon>
        <taxon>Bifidobacteriaceae</taxon>
        <taxon>Bifidobacterium</taxon>
    </lineage>
</organism>
<protein>
    <submittedName>
        <fullName evidence="2">Uncharacterized protein</fullName>
    </submittedName>
</protein>
<accession>A0A261FH97</accession>
<dbReference type="AlphaFoldDB" id="A0A261FH97"/>
<evidence type="ECO:0000313" key="3">
    <source>
        <dbReference type="Proteomes" id="UP000216444"/>
    </source>
</evidence>
<evidence type="ECO:0000256" key="1">
    <source>
        <dbReference type="SAM" id="Coils"/>
    </source>
</evidence>
<dbReference type="EMBL" id="MWWV01000004">
    <property type="protein sequence ID" value="OZG58246.1"/>
    <property type="molecule type" value="Genomic_DNA"/>
</dbReference>
<feature type="coiled-coil region" evidence="1">
    <location>
        <begin position="49"/>
        <end position="76"/>
    </location>
</feature>